<organism evidence="3 4">
    <name type="scientific">Protea cynaroides</name>
    <dbReference type="NCBI Taxonomy" id="273540"/>
    <lineage>
        <taxon>Eukaryota</taxon>
        <taxon>Viridiplantae</taxon>
        <taxon>Streptophyta</taxon>
        <taxon>Embryophyta</taxon>
        <taxon>Tracheophyta</taxon>
        <taxon>Spermatophyta</taxon>
        <taxon>Magnoliopsida</taxon>
        <taxon>Proteales</taxon>
        <taxon>Proteaceae</taxon>
        <taxon>Protea</taxon>
    </lineage>
</organism>
<dbReference type="Pfam" id="PF03195">
    <property type="entry name" value="LOB"/>
    <property type="match status" value="1"/>
</dbReference>
<evidence type="ECO:0000313" key="3">
    <source>
        <dbReference type="EMBL" id="KAJ4978002.1"/>
    </source>
</evidence>
<comment type="caution">
    <text evidence="3">The sequence shown here is derived from an EMBL/GenBank/DDBJ whole genome shotgun (WGS) entry which is preliminary data.</text>
</comment>
<dbReference type="EMBL" id="JAMYWD010000002">
    <property type="protein sequence ID" value="KAJ4978002.1"/>
    <property type="molecule type" value="Genomic_DNA"/>
</dbReference>
<gene>
    <name evidence="3" type="ORF">NE237_008782</name>
</gene>
<dbReference type="PANTHER" id="PTHR31529">
    <property type="entry name" value="LOB DOMAIN CONTAINING PROTEIN"/>
    <property type="match status" value="1"/>
</dbReference>
<name>A0A9Q0KWJ4_9MAGN</name>
<dbReference type="PANTHER" id="PTHR31529:SF23">
    <property type="entry name" value="LOB DOMAIN-CONTAINING PROTEIN 16"/>
    <property type="match status" value="1"/>
</dbReference>
<dbReference type="GO" id="GO:0005634">
    <property type="term" value="C:nucleus"/>
    <property type="evidence" value="ECO:0007669"/>
    <property type="project" value="TreeGrafter"/>
</dbReference>
<dbReference type="InterPro" id="IPR004883">
    <property type="entry name" value="LOB"/>
</dbReference>
<protein>
    <recommendedName>
        <fullName evidence="2">LOB domain-containing protein</fullName>
    </recommendedName>
</protein>
<accession>A0A9Q0KWJ4</accession>
<proteinExistence type="inferred from homology"/>
<dbReference type="OrthoDB" id="1840682at2759"/>
<dbReference type="GO" id="GO:0045893">
    <property type="term" value="P:positive regulation of DNA-templated transcription"/>
    <property type="evidence" value="ECO:0007669"/>
    <property type="project" value="TreeGrafter"/>
</dbReference>
<dbReference type="PROSITE" id="PS50891">
    <property type="entry name" value="LOB"/>
    <property type="match status" value="1"/>
</dbReference>
<sequence length="212" mass="23881">MTGIGPSCGACKFLRRKCTDGCIFASYFCYEEGIHHFAAVHKVFGASNVSKLLSNLPVHHRSEAAITISYEALARIQDPVYGCTAHIFELQRQVVNIQEEIEFLESQQENFIINGLRHQSSPATNWFPLSSQLDTTDRQHSLHLQPHLPSQTGNVLLASEINTRHPPVYTPEYQTSYCNSTNEPNSSVRLYMEMEQQILPGGLDDTTNTAYY</sequence>
<feature type="domain" description="LOB" evidence="2">
    <location>
        <begin position="6"/>
        <end position="108"/>
    </location>
</feature>
<dbReference type="GO" id="GO:0009755">
    <property type="term" value="P:hormone-mediated signaling pathway"/>
    <property type="evidence" value="ECO:0007669"/>
    <property type="project" value="TreeGrafter"/>
</dbReference>
<dbReference type="AlphaFoldDB" id="A0A9Q0KWJ4"/>
<keyword evidence="4" id="KW-1185">Reference proteome</keyword>
<evidence type="ECO:0000256" key="1">
    <source>
        <dbReference type="ARBA" id="ARBA00005474"/>
    </source>
</evidence>
<evidence type="ECO:0000259" key="2">
    <source>
        <dbReference type="PROSITE" id="PS50891"/>
    </source>
</evidence>
<comment type="similarity">
    <text evidence="1">Belongs to the LOB domain-containing protein family.</text>
</comment>
<dbReference type="Proteomes" id="UP001141806">
    <property type="component" value="Unassembled WGS sequence"/>
</dbReference>
<reference evidence="3" key="1">
    <citation type="journal article" date="2023" name="Plant J.">
        <title>The genome of the king protea, Protea cynaroides.</title>
        <authorList>
            <person name="Chang J."/>
            <person name="Duong T.A."/>
            <person name="Schoeman C."/>
            <person name="Ma X."/>
            <person name="Roodt D."/>
            <person name="Barker N."/>
            <person name="Li Z."/>
            <person name="Van de Peer Y."/>
            <person name="Mizrachi E."/>
        </authorList>
    </citation>
    <scope>NUCLEOTIDE SEQUENCE</scope>
    <source>
        <tissue evidence="3">Young leaves</tissue>
    </source>
</reference>
<evidence type="ECO:0000313" key="4">
    <source>
        <dbReference type="Proteomes" id="UP001141806"/>
    </source>
</evidence>